<feature type="compositionally biased region" description="Acidic residues" evidence="6">
    <location>
        <begin position="359"/>
        <end position="385"/>
    </location>
</feature>
<feature type="compositionally biased region" description="Low complexity" evidence="6">
    <location>
        <begin position="22"/>
        <end position="39"/>
    </location>
</feature>
<feature type="compositionally biased region" description="Basic and acidic residues" evidence="6">
    <location>
        <begin position="181"/>
        <end position="191"/>
    </location>
</feature>
<reference evidence="7" key="2">
    <citation type="submission" date="2021-01" db="EMBL/GenBank/DDBJ databases">
        <authorList>
            <person name="Schikora-Tamarit M.A."/>
        </authorList>
    </citation>
    <scope>NUCLEOTIDE SEQUENCE</scope>
    <source>
        <strain evidence="7">CBS6341</strain>
    </source>
</reference>
<dbReference type="AlphaFoldDB" id="A0A9P8PU85"/>
<feature type="compositionally biased region" description="Basic and acidic residues" evidence="6">
    <location>
        <begin position="244"/>
        <end position="254"/>
    </location>
</feature>
<dbReference type="GO" id="GO:0005654">
    <property type="term" value="C:nucleoplasm"/>
    <property type="evidence" value="ECO:0007669"/>
    <property type="project" value="UniProtKB-ARBA"/>
</dbReference>
<keyword evidence="3" id="KW-0805">Transcription regulation</keyword>
<keyword evidence="8" id="KW-1185">Reference proteome</keyword>
<dbReference type="GO" id="GO:0010468">
    <property type="term" value="P:regulation of gene expression"/>
    <property type="evidence" value="ECO:0007669"/>
    <property type="project" value="UniProtKB-ARBA"/>
</dbReference>
<evidence type="ECO:0000256" key="6">
    <source>
        <dbReference type="SAM" id="MobiDB-lite"/>
    </source>
</evidence>
<dbReference type="PANTHER" id="PTHR21964">
    <property type="entry name" value="BREAST CANCER METASTASIS-SUPPRESSOR 1"/>
    <property type="match status" value="1"/>
</dbReference>
<comment type="subcellular location">
    <subcellularLocation>
        <location evidence="1">Nucleus</location>
    </subcellularLocation>
</comment>
<accession>A0A9P8PU85</accession>
<feature type="compositionally biased region" description="Basic and acidic residues" evidence="6">
    <location>
        <begin position="262"/>
        <end position="345"/>
    </location>
</feature>
<feature type="region of interest" description="Disordered" evidence="6">
    <location>
        <begin position="15"/>
        <end position="50"/>
    </location>
</feature>
<evidence type="ECO:0000313" key="7">
    <source>
        <dbReference type="EMBL" id="KAH3678416.1"/>
    </source>
</evidence>
<protein>
    <recommendedName>
        <fullName evidence="9">Transcriptional regulatory protein DEP1</fullName>
    </recommendedName>
</protein>
<dbReference type="OrthoDB" id="20886at2759"/>
<feature type="compositionally biased region" description="Polar residues" evidence="6">
    <location>
        <begin position="210"/>
        <end position="223"/>
    </location>
</feature>
<feature type="region of interest" description="Disordered" evidence="6">
    <location>
        <begin position="181"/>
        <end position="385"/>
    </location>
</feature>
<name>A0A9P8PU85_9ASCO</name>
<evidence type="ECO:0000313" key="8">
    <source>
        <dbReference type="Proteomes" id="UP000769528"/>
    </source>
</evidence>
<dbReference type="Pfam" id="PF08598">
    <property type="entry name" value="Sds3"/>
    <property type="match status" value="1"/>
</dbReference>
<evidence type="ECO:0000256" key="3">
    <source>
        <dbReference type="ARBA" id="ARBA00023015"/>
    </source>
</evidence>
<dbReference type="InterPro" id="IPR013907">
    <property type="entry name" value="Sds3"/>
</dbReference>
<gene>
    <name evidence="7" type="ORF">WICMUC_001433</name>
</gene>
<proteinExistence type="predicted"/>
<reference evidence="7" key="1">
    <citation type="journal article" date="2021" name="Open Biol.">
        <title>Shared evolutionary footprints suggest mitochondrial oxidative damage underlies multiple complex I losses in fungi.</title>
        <authorList>
            <person name="Schikora-Tamarit M.A."/>
            <person name="Marcet-Houben M."/>
            <person name="Nosek J."/>
            <person name="Gabaldon T."/>
        </authorList>
    </citation>
    <scope>NUCLEOTIDE SEQUENCE</scope>
    <source>
        <strain evidence="7">CBS6341</strain>
    </source>
</reference>
<evidence type="ECO:0000256" key="1">
    <source>
        <dbReference type="ARBA" id="ARBA00004123"/>
    </source>
</evidence>
<keyword evidence="4" id="KW-0804">Transcription</keyword>
<feature type="region of interest" description="Disordered" evidence="6">
    <location>
        <begin position="78"/>
        <end position="98"/>
    </location>
</feature>
<dbReference type="Proteomes" id="UP000769528">
    <property type="component" value="Unassembled WGS sequence"/>
</dbReference>
<evidence type="ECO:0000256" key="4">
    <source>
        <dbReference type="ARBA" id="ARBA00023163"/>
    </source>
</evidence>
<evidence type="ECO:0000256" key="2">
    <source>
        <dbReference type="ARBA" id="ARBA00022491"/>
    </source>
</evidence>
<organism evidence="7 8">
    <name type="scientific">Wickerhamomyces mucosus</name>
    <dbReference type="NCBI Taxonomy" id="1378264"/>
    <lineage>
        <taxon>Eukaryota</taxon>
        <taxon>Fungi</taxon>
        <taxon>Dikarya</taxon>
        <taxon>Ascomycota</taxon>
        <taxon>Saccharomycotina</taxon>
        <taxon>Saccharomycetes</taxon>
        <taxon>Phaffomycetales</taxon>
        <taxon>Wickerhamomycetaceae</taxon>
        <taxon>Wickerhamomyces</taxon>
    </lineage>
</organism>
<dbReference type="EMBL" id="JAEUBF010000443">
    <property type="protein sequence ID" value="KAH3678416.1"/>
    <property type="molecule type" value="Genomic_DNA"/>
</dbReference>
<comment type="caution">
    <text evidence="7">The sequence shown here is derived from an EMBL/GenBank/DDBJ whole genome shotgun (WGS) entry which is preliminary data.</text>
</comment>
<keyword evidence="5" id="KW-0539">Nucleus</keyword>
<keyword evidence="2" id="KW-0678">Repressor</keyword>
<evidence type="ECO:0008006" key="9">
    <source>
        <dbReference type="Google" id="ProtNLM"/>
    </source>
</evidence>
<sequence>MTAIEPVKDNIVDKEVSHLAEETSPLSELSSSSSPFQLKSEIKDSEQMTIDTEANSTIISTNTNTNNLDNTRITRNTSRSKSIVSDQSSELSDLDSETETVRMYTDRKSELNKLSRDKNDTIQLDEEEIGNNTLIKEGLTEDFSSMKDIDLDTSVDGVELSRIVHELKNEVKKPVIQEVEVEIKSSKRKPEDDESDQHKRRKIDDGIEGSETNISHSTTNSAFTDVVNEDKVYIEPGVTNEINKLSDGEAAKITEEEEADVEKEKEEKEGERKVDKIKDDGKVKEDKDEDKDEVKIKEKNDDKEKDEDIDRNQDKDRDQDENENKDQEDEEKLRIIKKAGKEDGSNSKPIEVFTSIDESQIDAEADAESEEAENEDNDEDEDNNNDETTVKLLENQNYDELEKIKLKQKADAVKVLTEIEVEFAQLRDRLYEDKMARFQSELEMCSNGTHPELKAVYTKIDDHRNEKIRLASLNKKYKLQTIERRTRASRTAVHQQFIKSVSDFRTKYVKRITEDWYKINKERRTMDIVVPEYSYKRPEYTEDAVEQRAQLNQEISILTGLNQYYGFPKAPRLSSVEESELDEDLKAMNIL</sequence>
<evidence type="ECO:0000256" key="5">
    <source>
        <dbReference type="ARBA" id="ARBA00023242"/>
    </source>
</evidence>
<dbReference type="SMART" id="SM01401">
    <property type="entry name" value="Sds3"/>
    <property type="match status" value="1"/>
</dbReference>